<sequence>MVTKNARYKGAEKRWLKAIFFRFTFLRDVNVKQILVKKCVNSVSTNEWKLQNISGDEYHFSIRYVWNMAFVRWVKVMTIL</sequence>
<proteinExistence type="predicted"/>
<evidence type="ECO:0000313" key="1">
    <source>
        <dbReference type="EMBL" id="PNP27712.1"/>
    </source>
</evidence>
<reference evidence="1" key="1">
    <citation type="submission" date="2017-12" db="EMBL/GenBank/DDBJ databases">
        <title>FDA dAtabase for Regulatory Grade micrObial Sequences (FDA-ARGOS): Supporting development and validation of Infectious Disease Dx tests.</title>
        <authorList>
            <person name="Hoffmann M."/>
            <person name="Allard M."/>
            <person name="Evans P."/>
            <person name="Brown E."/>
            <person name="Tallon L.J."/>
            <person name="Sadzewicz L."/>
            <person name="Sengamalay N."/>
            <person name="Ott S."/>
            <person name="Godinez A."/>
            <person name="Nagaraj S."/>
            <person name="Vavikolanu K."/>
            <person name="Aluvathingal J."/>
            <person name="Nadendla S."/>
            <person name="Hobson J."/>
            <person name="Sichtig H."/>
        </authorList>
    </citation>
    <scope>NUCLEOTIDE SEQUENCE [LARGE SCALE GENOMIC DNA]</scope>
    <source>
        <strain evidence="1">FDAARGOS_97</strain>
    </source>
</reference>
<dbReference type="EMBL" id="LOSN02000001">
    <property type="protein sequence ID" value="PNP27712.1"/>
    <property type="molecule type" value="Genomic_DNA"/>
</dbReference>
<name>A0ABX4XH60_VIBAL</name>
<protein>
    <submittedName>
        <fullName evidence="1">Uncharacterized protein</fullName>
    </submittedName>
</protein>
<evidence type="ECO:0000313" key="2">
    <source>
        <dbReference type="Proteomes" id="UP000054316"/>
    </source>
</evidence>
<keyword evidence="2" id="KW-1185">Reference proteome</keyword>
<organism evidence="1 2">
    <name type="scientific">Vibrio alginolyticus</name>
    <dbReference type="NCBI Taxonomy" id="663"/>
    <lineage>
        <taxon>Bacteria</taxon>
        <taxon>Pseudomonadati</taxon>
        <taxon>Pseudomonadota</taxon>
        <taxon>Gammaproteobacteria</taxon>
        <taxon>Vibrionales</taxon>
        <taxon>Vibrionaceae</taxon>
        <taxon>Vibrio</taxon>
    </lineage>
</organism>
<gene>
    <name evidence="1" type="ORF">AL553_015285</name>
</gene>
<dbReference type="Proteomes" id="UP000054316">
    <property type="component" value="Unassembled WGS sequence"/>
</dbReference>
<comment type="caution">
    <text evidence="1">The sequence shown here is derived from an EMBL/GenBank/DDBJ whole genome shotgun (WGS) entry which is preliminary data.</text>
</comment>
<accession>A0ABX4XH60</accession>